<keyword evidence="1" id="KW-0812">Transmembrane</keyword>
<keyword evidence="1" id="KW-0472">Membrane</keyword>
<evidence type="ECO:0000313" key="2">
    <source>
        <dbReference type="Proteomes" id="UP000887565"/>
    </source>
</evidence>
<keyword evidence="1" id="KW-1133">Transmembrane helix</keyword>
<keyword evidence="2" id="KW-1185">Reference proteome</keyword>
<dbReference type="WBParaSite" id="nRc.2.0.1.t00093-RA">
    <property type="protein sequence ID" value="nRc.2.0.1.t00093-RA"/>
    <property type="gene ID" value="nRc.2.0.1.g00093"/>
</dbReference>
<accession>A0A915HEI2</accession>
<dbReference type="AlphaFoldDB" id="A0A915HEI2"/>
<proteinExistence type="predicted"/>
<name>A0A915HEI2_ROMCU</name>
<organism evidence="2 3">
    <name type="scientific">Romanomermis culicivorax</name>
    <name type="common">Nematode worm</name>
    <dbReference type="NCBI Taxonomy" id="13658"/>
    <lineage>
        <taxon>Eukaryota</taxon>
        <taxon>Metazoa</taxon>
        <taxon>Ecdysozoa</taxon>
        <taxon>Nematoda</taxon>
        <taxon>Enoplea</taxon>
        <taxon>Dorylaimia</taxon>
        <taxon>Mermithida</taxon>
        <taxon>Mermithoidea</taxon>
        <taxon>Mermithidae</taxon>
        <taxon>Romanomermis</taxon>
    </lineage>
</organism>
<dbReference type="Proteomes" id="UP000887565">
    <property type="component" value="Unplaced"/>
</dbReference>
<evidence type="ECO:0000313" key="3">
    <source>
        <dbReference type="WBParaSite" id="nRc.2.0.1.t00093-RA"/>
    </source>
</evidence>
<feature type="transmembrane region" description="Helical" evidence="1">
    <location>
        <begin position="20"/>
        <end position="40"/>
    </location>
</feature>
<evidence type="ECO:0000256" key="1">
    <source>
        <dbReference type="SAM" id="Phobius"/>
    </source>
</evidence>
<sequence>MQLTNPILISRFVVGAVAHFFDWLALFPMFFIFFILMALVSHTKIAGKFVKFVDEGRRKMENNSSNRASSSHGVIASFLATVAFDDKTSRK</sequence>
<reference evidence="3" key="1">
    <citation type="submission" date="2022-11" db="UniProtKB">
        <authorList>
            <consortium name="WormBaseParasite"/>
        </authorList>
    </citation>
    <scope>IDENTIFICATION</scope>
</reference>
<protein>
    <submittedName>
        <fullName evidence="3">Uncharacterized protein</fullName>
    </submittedName>
</protein>